<dbReference type="SUPFAM" id="SSF56672">
    <property type="entry name" value="DNA/RNA polymerases"/>
    <property type="match status" value="1"/>
</dbReference>
<gene>
    <name evidence="1" type="ORF">NQ315_007964</name>
</gene>
<dbReference type="SUPFAM" id="SSF52980">
    <property type="entry name" value="Restriction endonuclease-like"/>
    <property type="match status" value="1"/>
</dbReference>
<keyword evidence="2" id="KW-1185">Reference proteome</keyword>
<sequence length="401" mass="46766">MEKFVIAKDFVKTRKNSNRLALTSSGGGFDNQFILNYILIKTNLNPVLIMRGTKIIMMEVGNVKFLDSLNYLTRWHCNQSKIAIHWLVWEEKQRGINIVCAAKTEEAQVVGFKVDGYCAETKQVFEFHGCYYHGCATCFRIDRDNPMSDDSTQTLNTRYETTQAKTERLRQQGHEVIEIWECDFRRQLLQNKEICTYTDNHPLLVNTPLNLRDAFFWGRTGNTYEYYKCKDGEKIKYVDVCSLYLWVCKYGKFPTGHHKVYIEDMNPGSCRHDEEERALVGTWVMDEVNKALEMGYLMLKVYEVWSYKIDQFDKATKIGGLFTSMMNKFVEVKQQASDWPQHCRTEEEKNRYIPQRNGGKLGQRENQPNTAIVRSPEEFFNMLSNPSMIVNAALPINEDVL</sequence>
<feature type="non-terminal residue" evidence="1">
    <location>
        <position position="401"/>
    </location>
</feature>
<name>A0AAV8V6H5_9CUCU</name>
<dbReference type="Proteomes" id="UP001159042">
    <property type="component" value="Unassembled WGS sequence"/>
</dbReference>
<dbReference type="GO" id="GO:0071897">
    <property type="term" value="P:DNA biosynthetic process"/>
    <property type="evidence" value="ECO:0007669"/>
    <property type="project" value="UniProtKB-ARBA"/>
</dbReference>
<reference evidence="1 2" key="1">
    <citation type="journal article" date="2023" name="Insect Mol. Biol.">
        <title>Genome sequencing provides insights into the evolution of gene families encoding plant cell wall-degrading enzymes in longhorned beetles.</title>
        <authorList>
            <person name="Shin N.R."/>
            <person name="Okamura Y."/>
            <person name="Kirsch R."/>
            <person name="Pauchet Y."/>
        </authorList>
    </citation>
    <scope>NUCLEOTIDE SEQUENCE [LARGE SCALE GENOMIC DNA]</scope>
    <source>
        <strain evidence="1">EAD_L_NR</strain>
    </source>
</reference>
<accession>A0AAV8V6H5</accession>
<dbReference type="EMBL" id="JANEYG010000417">
    <property type="protein sequence ID" value="KAJ8909767.1"/>
    <property type="molecule type" value="Genomic_DNA"/>
</dbReference>
<dbReference type="GO" id="GO:0006281">
    <property type="term" value="P:DNA repair"/>
    <property type="evidence" value="ECO:0007669"/>
    <property type="project" value="UniProtKB-ARBA"/>
</dbReference>
<dbReference type="PANTHER" id="PTHR33568:SF3">
    <property type="entry name" value="DNA-DIRECTED DNA POLYMERASE"/>
    <property type="match status" value="1"/>
</dbReference>
<dbReference type="AlphaFoldDB" id="A0AAV8V6H5"/>
<protein>
    <recommendedName>
        <fullName evidence="3">DNA-directed DNA polymerase</fullName>
    </recommendedName>
</protein>
<dbReference type="InterPro" id="IPR011335">
    <property type="entry name" value="Restrct_endonuc-II-like"/>
</dbReference>
<evidence type="ECO:0000313" key="2">
    <source>
        <dbReference type="Proteomes" id="UP001159042"/>
    </source>
</evidence>
<comment type="caution">
    <text evidence="1">The sequence shown here is derived from an EMBL/GenBank/DDBJ whole genome shotgun (WGS) entry which is preliminary data.</text>
</comment>
<organism evidence="1 2">
    <name type="scientific">Exocentrus adspersus</name>
    <dbReference type="NCBI Taxonomy" id="1586481"/>
    <lineage>
        <taxon>Eukaryota</taxon>
        <taxon>Metazoa</taxon>
        <taxon>Ecdysozoa</taxon>
        <taxon>Arthropoda</taxon>
        <taxon>Hexapoda</taxon>
        <taxon>Insecta</taxon>
        <taxon>Pterygota</taxon>
        <taxon>Neoptera</taxon>
        <taxon>Endopterygota</taxon>
        <taxon>Coleoptera</taxon>
        <taxon>Polyphaga</taxon>
        <taxon>Cucujiformia</taxon>
        <taxon>Chrysomeloidea</taxon>
        <taxon>Cerambycidae</taxon>
        <taxon>Lamiinae</taxon>
        <taxon>Acanthocinini</taxon>
        <taxon>Exocentrus</taxon>
    </lineage>
</organism>
<dbReference type="Gene3D" id="3.40.960.10">
    <property type="entry name" value="VSR Endonuclease"/>
    <property type="match status" value="1"/>
</dbReference>
<proteinExistence type="predicted"/>
<evidence type="ECO:0008006" key="3">
    <source>
        <dbReference type="Google" id="ProtNLM"/>
    </source>
</evidence>
<dbReference type="PANTHER" id="PTHR33568">
    <property type="entry name" value="DNA POLYMERASE"/>
    <property type="match status" value="1"/>
</dbReference>
<evidence type="ECO:0000313" key="1">
    <source>
        <dbReference type="EMBL" id="KAJ8909767.1"/>
    </source>
</evidence>
<dbReference type="InterPro" id="IPR043502">
    <property type="entry name" value="DNA/RNA_pol_sf"/>
</dbReference>